<dbReference type="STRING" id="1121324.CLIT_4c01260"/>
<evidence type="ECO:0000313" key="3">
    <source>
        <dbReference type="EMBL" id="KDR96289.1"/>
    </source>
</evidence>
<sequence length="307" mass="35411">MKKIILIMMLALGLLAFSGCSKDEEAQEPAGETENEAAQQESAAGEAEIMGSFDKLLSGEYEEKDIIAFADENIDMLSPENTSNVILKLEEAQRTMQEKRMSELFEGDIQQKFMTQLQKSVIYSAGDVNDEELKEIVQEMTDNGYFLMMMEGDFYPVINYEAYKKYSKNATDDIKAYVDIVADEYSEFASMDAHLAVSRDELLERIFRSEDFLEKYSDSQKFDEIKELYSQYAGFYLYGMSFEPPEDKLSKDAMESYEKAVKTQKDSNFIKHFKGYYETVKSEGYKRTEKVEKERQDTLGGIMEKYN</sequence>
<evidence type="ECO:0000256" key="2">
    <source>
        <dbReference type="SAM" id="SignalP"/>
    </source>
</evidence>
<dbReference type="eggNOG" id="ENOG502Z88F">
    <property type="taxonomic scope" value="Bacteria"/>
</dbReference>
<proteinExistence type="predicted"/>
<protein>
    <recommendedName>
        <fullName evidence="5">Lipoprotein</fullName>
    </recommendedName>
</protein>
<name>A0A069RGX7_PEPLI</name>
<dbReference type="Proteomes" id="UP000027946">
    <property type="component" value="Unassembled WGS sequence"/>
</dbReference>
<dbReference type="PROSITE" id="PS51257">
    <property type="entry name" value="PROKAR_LIPOPROTEIN"/>
    <property type="match status" value="1"/>
</dbReference>
<dbReference type="EMBL" id="JJMM01000004">
    <property type="protein sequence ID" value="KDR96289.1"/>
    <property type="molecule type" value="Genomic_DNA"/>
</dbReference>
<reference evidence="3 4" key="1">
    <citation type="submission" date="2014-03" db="EMBL/GenBank/DDBJ databases">
        <title>Genome sequence of Clostridium litorale W6, DSM 5388.</title>
        <authorList>
            <person name="Poehlein A."/>
            <person name="Jagirdar A."/>
            <person name="Khonsari B."/>
            <person name="Chibani C.M."/>
            <person name="Gutierrez Gutierrez D.A."/>
            <person name="Davydova E."/>
            <person name="Alghaithi H.S."/>
            <person name="Nair K.P."/>
            <person name="Dhamotharan K."/>
            <person name="Chandran L."/>
            <person name="G W."/>
            <person name="Daniel R."/>
        </authorList>
    </citation>
    <scope>NUCLEOTIDE SEQUENCE [LARGE SCALE GENOMIC DNA]</scope>
    <source>
        <strain evidence="3 4">W6</strain>
    </source>
</reference>
<evidence type="ECO:0000256" key="1">
    <source>
        <dbReference type="SAM" id="MobiDB-lite"/>
    </source>
</evidence>
<organism evidence="3 4">
    <name type="scientific">Peptoclostridium litorale DSM 5388</name>
    <dbReference type="NCBI Taxonomy" id="1121324"/>
    <lineage>
        <taxon>Bacteria</taxon>
        <taxon>Bacillati</taxon>
        <taxon>Bacillota</taxon>
        <taxon>Clostridia</taxon>
        <taxon>Peptostreptococcales</taxon>
        <taxon>Peptoclostridiaceae</taxon>
        <taxon>Peptoclostridium</taxon>
    </lineage>
</organism>
<feature type="chain" id="PRO_5038660569" description="Lipoprotein" evidence="2">
    <location>
        <begin position="22"/>
        <end position="307"/>
    </location>
</feature>
<feature type="region of interest" description="Disordered" evidence="1">
    <location>
        <begin position="25"/>
        <end position="45"/>
    </location>
</feature>
<evidence type="ECO:0008006" key="5">
    <source>
        <dbReference type="Google" id="ProtNLM"/>
    </source>
</evidence>
<evidence type="ECO:0000313" key="4">
    <source>
        <dbReference type="Proteomes" id="UP000027946"/>
    </source>
</evidence>
<comment type="caution">
    <text evidence="3">The sequence shown here is derived from an EMBL/GenBank/DDBJ whole genome shotgun (WGS) entry which is preliminary data.</text>
</comment>
<dbReference type="AlphaFoldDB" id="A0A069RGX7"/>
<keyword evidence="4" id="KW-1185">Reference proteome</keyword>
<dbReference type="OrthoDB" id="1707591at2"/>
<gene>
    <name evidence="3" type="ORF">CLIT_4c01260</name>
</gene>
<accession>A0A069RGX7</accession>
<feature type="compositionally biased region" description="Low complexity" evidence="1">
    <location>
        <begin position="36"/>
        <end position="45"/>
    </location>
</feature>
<feature type="compositionally biased region" description="Acidic residues" evidence="1">
    <location>
        <begin position="25"/>
        <end position="35"/>
    </location>
</feature>
<keyword evidence="2" id="KW-0732">Signal</keyword>
<feature type="signal peptide" evidence="2">
    <location>
        <begin position="1"/>
        <end position="21"/>
    </location>
</feature>
<dbReference type="RefSeq" id="WP_038262055.1">
    <property type="nucleotide sequence ID" value="NZ_FSRH01000009.1"/>
</dbReference>